<evidence type="ECO:0008006" key="5">
    <source>
        <dbReference type="Google" id="ProtNLM"/>
    </source>
</evidence>
<evidence type="ECO:0000313" key="4">
    <source>
        <dbReference type="Proteomes" id="UP001428341"/>
    </source>
</evidence>
<dbReference type="PANTHER" id="PTHR31414">
    <property type="entry name" value="TRANSMEMBRANE PROTEIN DDB_G0292058"/>
    <property type="match status" value="1"/>
</dbReference>
<keyword evidence="1" id="KW-0472">Membrane</keyword>
<dbReference type="GO" id="GO:0016020">
    <property type="term" value="C:membrane"/>
    <property type="evidence" value="ECO:0007669"/>
    <property type="project" value="TreeGrafter"/>
</dbReference>
<feature type="transmembrane region" description="Helical" evidence="1">
    <location>
        <begin position="248"/>
        <end position="271"/>
    </location>
</feature>
<dbReference type="AlphaFoldDB" id="A0AAP0MWS1"/>
<feature type="chain" id="PRO_5043020486" description="Transmembrane protein" evidence="2">
    <location>
        <begin position="24"/>
        <end position="500"/>
    </location>
</feature>
<feature type="transmembrane region" description="Helical" evidence="1">
    <location>
        <begin position="222"/>
        <end position="241"/>
    </location>
</feature>
<feature type="transmembrane region" description="Helical" evidence="1">
    <location>
        <begin position="73"/>
        <end position="95"/>
    </location>
</feature>
<evidence type="ECO:0000313" key="3">
    <source>
        <dbReference type="EMBL" id="KAK9228437.1"/>
    </source>
</evidence>
<dbReference type="InterPro" id="IPR040283">
    <property type="entry name" value="DDB_G0292058-like"/>
</dbReference>
<sequence length="500" mass="56032">MSKPNGVVAAFMLLLFLTSVVSPKLVVFGSSAHDDEDHEHGFKRPDPLRFKYYSGGYNVTNKHYWASAAFTGVHGYAIAAIWALSGLGFGLFVRLKSPGSGFFSDSDCCYVVMFLLVILFTVFTVVATGFVLKQNQSSLQRTNKLKNTILEAGQEMCSTIQRVINNMTLIQSQLLKYDKQTSLLLNVTIRRLGNESQTIQNFVHKNGHSIENGVHASQASHVVILSINLISVVAAIVLLLLHWHHGFITIIILCWILTTLCWVLTGFDFFLHNFADDTCSAFEDFEQNPQNNSLSVILPCMNSTHSDEVLSNIGCIIHKFISEINKNIERVYLSFGLHQQDDGLFGSGKICDPFSAANYTYVPEKCSKNDIQIGELPNVLSGFTCYGENTIKNCRRQGKFIPQNAYDKARAYSKSVQGMLDIYPDLQSLTNCTIVKTTFSEVAVNQCTSFKFSIRLLWSWMLSLSIFMVALVISWVARAWQDKGRQFSRCSIIPNPPDRL</sequence>
<gene>
    <name evidence="3" type="ORF">WN944_021387</name>
</gene>
<reference evidence="3 4" key="1">
    <citation type="submission" date="2024-05" db="EMBL/GenBank/DDBJ databases">
        <title>Haplotype-resolved chromosome-level genome assembly of Huyou (Citrus changshanensis).</title>
        <authorList>
            <person name="Miao C."/>
            <person name="Chen W."/>
            <person name="Wu Y."/>
            <person name="Wang L."/>
            <person name="Zhao S."/>
            <person name="Grierson D."/>
            <person name="Xu C."/>
            <person name="Chen K."/>
        </authorList>
    </citation>
    <scope>NUCLEOTIDE SEQUENCE [LARGE SCALE GENOMIC DNA]</scope>
    <source>
        <strain evidence="3">01-14</strain>
        <tissue evidence="3">Leaf</tissue>
    </source>
</reference>
<evidence type="ECO:0000256" key="1">
    <source>
        <dbReference type="SAM" id="Phobius"/>
    </source>
</evidence>
<keyword evidence="1" id="KW-1133">Transmembrane helix</keyword>
<dbReference type="PANTHER" id="PTHR31414:SF19">
    <property type="entry name" value="TRANSMEMBRANE PROTEIN"/>
    <property type="match status" value="1"/>
</dbReference>
<organism evidence="3 4">
    <name type="scientific">Citrus x changshan-huyou</name>
    <dbReference type="NCBI Taxonomy" id="2935761"/>
    <lineage>
        <taxon>Eukaryota</taxon>
        <taxon>Viridiplantae</taxon>
        <taxon>Streptophyta</taxon>
        <taxon>Embryophyta</taxon>
        <taxon>Tracheophyta</taxon>
        <taxon>Spermatophyta</taxon>
        <taxon>Magnoliopsida</taxon>
        <taxon>eudicotyledons</taxon>
        <taxon>Gunneridae</taxon>
        <taxon>Pentapetalae</taxon>
        <taxon>rosids</taxon>
        <taxon>malvids</taxon>
        <taxon>Sapindales</taxon>
        <taxon>Rutaceae</taxon>
        <taxon>Aurantioideae</taxon>
        <taxon>Citrus</taxon>
    </lineage>
</organism>
<evidence type="ECO:0000256" key="2">
    <source>
        <dbReference type="SAM" id="SignalP"/>
    </source>
</evidence>
<accession>A0AAP0MWS1</accession>
<dbReference type="Proteomes" id="UP001428341">
    <property type="component" value="Unassembled WGS sequence"/>
</dbReference>
<keyword evidence="1" id="KW-0812">Transmembrane</keyword>
<comment type="caution">
    <text evidence="3">The sequence shown here is derived from an EMBL/GenBank/DDBJ whole genome shotgun (WGS) entry which is preliminary data.</text>
</comment>
<proteinExistence type="predicted"/>
<name>A0AAP0MWS1_9ROSI</name>
<feature type="transmembrane region" description="Helical" evidence="1">
    <location>
        <begin position="457"/>
        <end position="477"/>
    </location>
</feature>
<keyword evidence="4" id="KW-1185">Reference proteome</keyword>
<protein>
    <recommendedName>
        <fullName evidence="5">Transmembrane protein</fullName>
    </recommendedName>
</protein>
<dbReference type="EMBL" id="JBCGBO010000001">
    <property type="protein sequence ID" value="KAK9228437.1"/>
    <property type="molecule type" value="Genomic_DNA"/>
</dbReference>
<feature type="transmembrane region" description="Helical" evidence="1">
    <location>
        <begin position="107"/>
        <end position="132"/>
    </location>
</feature>
<feature type="signal peptide" evidence="2">
    <location>
        <begin position="1"/>
        <end position="23"/>
    </location>
</feature>
<keyword evidence="2" id="KW-0732">Signal</keyword>